<protein>
    <submittedName>
        <fullName evidence="1">Uncharacterized protein</fullName>
    </submittedName>
</protein>
<proteinExistence type="predicted"/>
<reference evidence="1 2" key="1">
    <citation type="submission" date="2019-07" db="EMBL/GenBank/DDBJ databases">
        <title>Annotation for the trematode Paragonimus westermani.</title>
        <authorList>
            <person name="Choi Y.-J."/>
        </authorList>
    </citation>
    <scope>NUCLEOTIDE SEQUENCE [LARGE SCALE GENOMIC DNA]</scope>
    <source>
        <strain evidence="1">180907_Pwestermani</strain>
    </source>
</reference>
<dbReference type="AlphaFoldDB" id="A0A8T0DAF8"/>
<sequence>MSMRQTFLLLFPEECVDKYLLYGDYFDVGCFKAGLSKALGYGVIVGSSLGSSSCKNTTKSKRCWIEHFSYSA</sequence>
<keyword evidence="2" id="KW-1185">Reference proteome</keyword>
<organism evidence="1 2">
    <name type="scientific">Paragonimus westermani</name>
    <dbReference type="NCBI Taxonomy" id="34504"/>
    <lineage>
        <taxon>Eukaryota</taxon>
        <taxon>Metazoa</taxon>
        <taxon>Spiralia</taxon>
        <taxon>Lophotrochozoa</taxon>
        <taxon>Platyhelminthes</taxon>
        <taxon>Trematoda</taxon>
        <taxon>Digenea</taxon>
        <taxon>Plagiorchiida</taxon>
        <taxon>Troglotremata</taxon>
        <taxon>Troglotrematidae</taxon>
        <taxon>Paragonimus</taxon>
    </lineage>
</organism>
<evidence type="ECO:0000313" key="2">
    <source>
        <dbReference type="Proteomes" id="UP000699462"/>
    </source>
</evidence>
<gene>
    <name evidence="1" type="ORF">P879_09843</name>
</gene>
<dbReference type="EMBL" id="JTDF01011086">
    <property type="protein sequence ID" value="KAF8563677.1"/>
    <property type="molecule type" value="Genomic_DNA"/>
</dbReference>
<evidence type="ECO:0000313" key="1">
    <source>
        <dbReference type="EMBL" id="KAF8563677.1"/>
    </source>
</evidence>
<accession>A0A8T0DAF8</accession>
<dbReference type="Proteomes" id="UP000699462">
    <property type="component" value="Unassembled WGS sequence"/>
</dbReference>
<comment type="caution">
    <text evidence="1">The sequence shown here is derived from an EMBL/GenBank/DDBJ whole genome shotgun (WGS) entry which is preliminary data.</text>
</comment>
<name>A0A8T0DAF8_9TREM</name>